<reference evidence="1 2" key="1">
    <citation type="journal article" date="2016" name="Front. Microbiol.">
        <title>Genomic Resource of Rice Seed Associated Bacteria.</title>
        <authorList>
            <person name="Midha S."/>
            <person name="Bansal K."/>
            <person name="Sharma S."/>
            <person name="Kumar N."/>
            <person name="Patil P.P."/>
            <person name="Chaudhry V."/>
            <person name="Patil P.B."/>
        </authorList>
    </citation>
    <scope>NUCLEOTIDE SEQUENCE [LARGE SCALE GENOMIC DNA]</scope>
    <source>
        <strain evidence="1 2">NS115</strain>
    </source>
</reference>
<keyword evidence="2" id="KW-1185">Reference proteome</keyword>
<gene>
    <name evidence="1" type="ORF">NS115_02815</name>
</gene>
<dbReference type="Proteomes" id="UP000074866">
    <property type="component" value="Unassembled WGS sequence"/>
</dbReference>
<accession>A0ACC4ZZZ4</accession>
<keyword evidence="1" id="KW-0067">ATP-binding</keyword>
<organism evidence="1 2">
    <name type="scientific">Paenibacillus jamilae</name>
    <dbReference type="NCBI Taxonomy" id="114136"/>
    <lineage>
        <taxon>Bacteria</taxon>
        <taxon>Bacillati</taxon>
        <taxon>Bacillota</taxon>
        <taxon>Bacilli</taxon>
        <taxon>Bacillales</taxon>
        <taxon>Paenibacillaceae</taxon>
        <taxon>Paenibacillus</taxon>
    </lineage>
</organism>
<keyword evidence="1" id="KW-0547">Nucleotide-binding</keyword>
<protein>
    <submittedName>
        <fullName evidence="1">ATP-dependent helicase</fullName>
    </submittedName>
</protein>
<sequence length="842" mass="91920">MTDKQLPIMQVIPELKHALLSHSAAVLIAQPGAGKTTVTPLELLHEPWLAGQKIIMLEPRRLAARAAAAQMAKALGESTGKTVGYRVRMDTKIGPSTRIEVVTEGVLTRMLQHDQALEGVGLIIFDEYHERSLHADLGLALALQSQALLRPDLKILIMSATLEAEPVCRLLGDAPLLECPGTVFPVETLHMSKPSSASLESFTAETVEKALYAHEGDLLVFLPGAREIHRTERELTSRNLPAYVKIIPLYGSMKLEQQDEALRPSVPGSRKVVLATSIAESSLTIAGITVVIDSGLSRESVFSARTGMSRLTTVKVSKASADQRRGRAGRLQPGVCYRLWSAQEHAALPDASRPEIAAADLASLALELATWGVREPAELAWLDAPPEAAYRQATGLLRQLGCLEAAADGTAGGITAHGREVSALGTHPRLGHMLLRAADLGLAPTASRLAALLQERDPFRAHRGTDLRPRLDALREAAHARSTHSLLGAADDTVIRRIVQESRQLLVTLPDAAAAQDEPDGSAACGLLLAFAYPDRIAQGRGDGRFLLSGGRGARLRQVEWMSRSPYLVAAEVDDEGADGAIQLAAPVELQELIQHCSDLLLEQANVYWDSSASAVRARKVLRLGSLILKETSYERPPAEEIAAALMQGVRERGLKLLSWNRQTLQLQARLIFMHFSAPEEWPDSSESALLDSLESWLLPFALGAKNITDLQRLDGSELLLGRLNWEQRQQLEQEAPTHIRVPSGSRIPVDYSQPEAPALAVRLQELFGMKDTPRIGRGRVPIVLHLLSPAQRPVQVTSDLSSFWSEAYFEVKKDLKGRYPKHYWPDDPLEAVATNRAKPKR</sequence>
<proteinExistence type="predicted"/>
<comment type="caution">
    <text evidence="1">The sequence shown here is derived from an EMBL/GenBank/DDBJ whole genome shotgun (WGS) entry which is preliminary data.</text>
</comment>
<dbReference type="EMBL" id="LDRX01000014">
    <property type="protein sequence ID" value="KTS84624.1"/>
    <property type="molecule type" value="Genomic_DNA"/>
</dbReference>
<keyword evidence="1" id="KW-0347">Helicase</keyword>
<keyword evidence="1" id="KW-0378">Hydrolase</keyword>
<name>A0ACC4ZZZ4_9BACL</name>
<evidence type="ECO:0000313" key="1">
    <source>
        <dbReference type="EMBL" id="KTS84624.1"/>
    </source>
</evidence>
<evidence type="ECO:0000313" key="2">
    <source>
        <dbReference type="Proteomes" id="UP000074866"/>
    </source>
</evidence>